<dbReference type="Pfam" id="PF04355">
    <property type="entry name" value="BamE"/>
    <property type="match status" value="1"/>
</dbReference>
<feature type="chain" id="PRO_5034646546" evidence="6">
    <location>
        <begin position="25"/>
        <end position="275"/>
    </location>
</feature>
<dbReference type="InterPro" id="IPR007450">
    <property type="entry name" value="BamE_dom"/>
</dbReference>
<dbReference type="PANTHER" id="PTHR30329">
    <property type="entry name" value="STATOR ELEMENT OF FLAGELLAR MOTOR COMPLEX"/>
    <property type="match status" value="1"/>
</dbReference>
<proteinExistence type="predicted"/>
<keyword evidence="9" id="KW-1185">Reference proteome</keyword>
<evidence type="ECO:0000256" key="5">
    <source>
        <dbReference type="PROSITE-ProRule" id="PRU00473"/>
    </source>
</evidence>
<name>A0A892ZN95_9NEIS</name>
<dbReference type="PROSITE" id="PS01068">
    <property type="entry name" value="OMPA_1"/>
    <property type="match status" value="1"/>
</dbReference>
<dbReference type="Proteomes" id="UP000653156">
    <property type="component" value="Chromosome"/>
</dbReference>
<accession>A0A892ZN95</accession>
<reference evidence="8" key="1">
    <citation type="submission" date="2021-02" db="EMBL/GenBank/DDBJ databases">
        <title>Neisseriaceae sp. 26B isolated from the cloaca of a Common Toad-headed Turtle (Mesoclemmys nasuta).</title>
        <authorList>
            <person name="Spergser J."/>
            <person name="Busse H.-J."/>
        </authorList>
    </citation>
    <scope>NUCLEOTIDE SEQUENCE</scope>
    <source>
        <strain evidence="8">26B</strain>
    </source>
</reference>
<dbReference type="AlphaFoldDB" id="A0A892ZN95"/>
<dbReference type="RefSeq" id="WP_230339591.1">
    <property type="nucleotide sequence ID" value="NZ_CP069798.1"/>
</dbReference>
<dbReference type="PROSITE" id="PS51123">
    <property type="entry name" value="OMPA_2"/>
    <property type="match status" value="1"/>
</dbReference>
<dbReference type="CDD" id="cd07185">
    <property type="entry name" value="OmpA_C-like"/>
    <property type="match status" value="1"/>
</dbReference>
<dbReference type="Pfam" id="PF00691">
    <property type="entry name" value="OmpA"/>
    <property type="match status" value="1"/>
</dbReference>
<dbReference type="InterPro" id="IPR037873">
    <property type="entry name" value="BamE-like"/>
</dbReference>
<dbReference type="Gene3D" id="3.30.1450.10">
    <property type="match status" value="1"/>
</dbReference>
<evidence type="ECO:0000256" key="2">
    <source>
        <dbReference type="ARBA" id="ARBA00022729"/>
    </source>
</evidence>
<dbReference type="EMBL" id="CP069798">
    <property type="protein sequence ID" value="QRQ82309.1"/>
    <property type="molecule type" value="Genomic_DNA"/>
</dbReference>
<evidence type="ECO:0000256" key="1">
    <source>
        <dbReference type="ARBA" id="ARBA00004442"/>
    </source>
</evidence>
<dbReference type="InterPro" id="IPR006664">
    <property type="entry name" value="OMP_bac"/>
</dbReference>
<dbReference type="PROSITE" id="PS51257">
    <property type="entry name" value="PROKAR_LIPOPROTEIN"/>
    <property type="match status" value="1"/>
</dbReference>
<dbReference type="PRINTS" id="PR01021">
    <property type="entry name" value="OMPADOMAIN"/>
</dbReference>
<sequence length="275" mass="30591">MKTMHIVRKFAVLAASAAVLAGCAATTFVKPDGTTDEPVWPQWDKVTFDNGRGTFPNPESLRQVKAGMTKDQLYYLLGRPHYGEAWRPVEWNYLFYFHTPGQGTDNITTCQYKVLFDKNMIARNFYWNAVDPQGAACPVQGKVAASGQHYTLGADALFAFNRSGANDLQAQGRRELDELAVKLKTFERLNSITVTGHTDYLGSDAYNQNLSQQRAETVRQYLIGQGLPAAKIRAIGAGERQPVKQCADKGSRADLIACLQPNRRVEIQVEGYGRH</sequence>
<dbReference type="InterPro" id="IPR006665">
    <property type="entry name" value="OmpA-like"/>
</dbReference>
<evidence type="ECO:0000313" key="8">
    <source>
        <dbReference type="EMBL" id="QRQ82309.1"/>
    </source>
</evidence>
<organism evidence="8 9">
    <name type="scientific">Paralysiella testudinis</name>
    <dbReference type="NCBI Taxonomy" id="2809020"/>
    <lineage>
        <taxon>Bacteria</taxon>
        <taxon>Pseudomonadati</taxon>
        <taxon>Pseudomonadota</taxon>
        <taxon>Betaproteobacteria</taxon>
        <taxon>Neisseriales</taxon>
        <taxon>Neisseriaceae</taxon>
        <taxon>Paralysiella</taxon>
    </lineage>
</organism>
<keyword evidence="3 5" id="KW-0472">Membrane</keyword>
<evidence type="ECO:0000256" key="3">
    <source>
        <dbReference type="ARBA" id="ARBA00023136"/>
    </source>
</evidence>
<dbReference type="KEGG" id="ptes:JQU52_02525"/>
<evidence type="ECO:0000259" key="7">
    <source>
        <dbReference type="PROSITE" id="PS51123"/>
    </source>
</evidence>
<feature type="domain" description="OmpA-like" evidence="7">
    <location>
        <begin position="145"/>
        <end position="273"/>
    </location>
</feature>
<feature type="signal peptide" evidence="6">
    <location>
        <begin position="1"/>
        <end position="24"/>
    </location>
</feature>
<keyword evidence="2 6" id="KW-0732">Signal</keyword>
<evidence type="ECO:0000256" key="6">
    <source>
        <dbReference type="SAM" id="SignalP"/>
    </source>
</evidence>
<keyword evidence="4" id="KW-0998">Cell outer membrane</keyword>
<evidence type="ECO:0000313" key="9">
    <source>
        <dbReference type="Proteomes" id="UP000653156"/>
    </source>
</evidence>
<dbReference type="SUPFAM" id="SSF103088">
    <property type="entry name" value="OmpA-like"/>
    <property type="match status" value="1"/>
</dbReference>
<dbReference type="InterPro" id="IPR050330">
    <property type="entry name" value="Bact_OuterMem_StrucFunc"/>
</dbReference>
<dbReference type="InterPro" id="IPR006690">
    <property type="entry name" value="OMPA-like_CS"/>
</dbReference>
<dbReference type="InterPro" id="IPR036737">
    <property type="entry name" value="OmpA-like_sf"/>
</dbReference>
<evidence type="ECO:0000256" key="4">
    <source>
        <dbReference type="ARBA" id="ARBA00023237"/>
    </source>
</evidence>
<gene>
    <name evidence="8" type="ORF">JQU52_02525</name>
</gene>
<protein>
    <submittedName>
        <fullName evidence="8">OmpA family protein</fullName>
    </submittedName>
</protein>
<comment type="subcellular location">
    <subcellularLocation>
        <location evidence="1">Cell outer membrane</location>
    </subcellularLocation>
</comment>
<dbReference type="Gene3D" id="3.30.1330.60">
    <property type="entry name" value="OmpA-like domain"/>
    <property type="match status" value="1"/>
</dbReference>
<dbReference type="PANTHER" id="PTHR30329:SF21">
    <property type="entry name" value="LIPOPROTEIN YIAD-RELATED"/>
    <property type="match status" value="1"/>
</dbReference>
<dbReference type="GO" id="GO:0009279">
    <property type="term" value="C:cell outer membrane"/>
    <property type="evidence" value="ECO:0007669"/>
    <property type="project" value="UniProtKB-SubCell"/>
</dbReference>